<dbReference type="Gene3D" id="1.25.40.10">
    <property type="entry name" value="Tetratricopeptide repeat domain"/>
    <property type="match status" value="1"/>
</dbReference>
<proteinExistence type="predicted"/>
<dbReference type="EMBL" id="VANP01000009">
    <property type="protein sequence ID" value="TLP56268.1"/>
    <property type="molecule type" value="Genomic_DNA"/>
</dbReference>
<dbReference type="AlphaFoldDB" id="A0A5R8YS17"/>
<protein>
    <submittedName>
        <fullName evidence="1">Tetratricopeptide repeat protein</fullName>
    </submittedName>
</protein>
<evidence type="ECO:0000313" key="1">
    <source>
        <dbReference type="EMBL" id="TLP56268.1"/>
    </source>
</evidence>
<name>A0A5R8YS17_9ACTN</name>
<dbReference type="InterPro" id="IPR053137">
    <property type="entry name" value="NLR-like"/>
</dbReference>
<gene>
    <name evidence="1" type="ORF">FED44_23360</name>
</gene>
<dbReference type="InterPro" id="IPR011990">
    <property type="entry name" value="TPR-like_helical_dom_sf"/>
</dbReference>
<dbReference type="OrthoDB" id="3885120at2"/>
<dbReference type="Proteomes" id="UP000309033">
    <property type="component" value="Unassembled WGS sequence"/>
</dbReference>
<dbReference type="PANTHER" id="PTHR46082:SF6">
    <property type="entry name" value="AAA+ ATPASE DOMAIN-CONTAINING PROTEIN-RELATED"/>
    <property type="match status" value="1"/>
</dbReference>
<accession>A0A5R8YS17</accession>
<dbReference type="Pfam" id="PF13374">
    <property type="entry name" value="TPR_10"/>
    <property type="match status" value="4"/>
</dbReference>
<keyword evidence="2" id="KW-1185">Reference proteome</keyword>
<dbReference type="PANTHER" id="PTHR46082">
    <property type="entry name" value="ATP/GTP-BINDING PROTEIN-RELATED"/>
    <property type="match status" value="1"/>
</dbReference>
<comment type="caution">
    <text evidence="1">The sequence shown here is derived from an EMBL/GenBank/DDBJ whole genome shotgun (WGS) entry which is preliminary data.</text>
</comment>
<organism evidence="1 2">
    <name type="scientific">Microbispora triticiradicis</name>
    <dbReference type="NCBI Taxonomy" id="2200763"/>
    <lineage>
        <taxon>Bacteria</taxon>
        <taxon>Bacillati</taxon>
        <taxon>Actinomycetota</taxon>
        <taxon>Actinomycetes</taxon>
        <taxon>Streptosporangiales</taxon>
        <taxon>Streptosporangiaceae</taxon>
        <taxon>Microbispora</taxon>
    </lineage>
</organism>
<reference evidence="1" key="1">
    <citation type="submission" date="2019-05" db="EMBL/GenBank/DDBJ databases">
        <title>Isolation, diversity and antifungal activity of Actinobacteria from wheat.</title>
        <authorList>
            <person name="Yu B."/>
        </authorList>
    </citation>
    <scope>NUCLEOTIDE SEQUENCE [LARGE SCALE GENOMIC DNA]</scope>
    <source>
        <strain evidence="1">NEAU-HEGS1-5</strain>
    </source>
</reference>
<sequence length="423" mass="44819">MEELAGELDGLPLALKQAGAYITHTPGITVAAYLELLRTAPARALAAHVRRRSGPGSDAQEVVARVWAVTGQRIGRQSPFAVRVLRVLACYAPDELPCAVLHGLDGAGPAEVAEALGVLVSYSMITRSPDGQLVSVHRLVQVVTLAGLPGHERAEARSTAADLLQAALPEGSERISSWPVYASLLPHSRVALPAESPGMGAVVDYLRASGDYRTAKTLQQRHAGALHDTLGPDHPDTLTARANLAYWTGMAGDAAAARDLYAGLVLVRERVSGTERPDTLAARANLATWTGEAGDAAAARDLYEVLVPVRERVSGTEHPATLAARANLAYWTGAAGDAAAARDLYEVLVPVRERVPGTEHPATLAARANLAFWTGMAGDAAAARDLFAMLVPVRERVSGTEHPDTLTARANLAHWRKQARGYR</sequence>
<dbReference type="SUPFAM" id="SSF48452">
    <property type="entry name" value="TPR-like"/>
    <property type="match status" value="1"/>
</dbReference>
<evidence type="ECO:0000313" key="2">
    <source>
        <dbReference type="Proteomes" id="UP000309033"/>
    </source>
</evidence>